<dbReference type="InterPro" id="IPR011411">
    <property type="entry name" value="MazG-related_YvdC"/>
</dbReference>
<evidence type="ECO:0000313" key="3">
    <source>
        <dbReference type="EMBL" id="AGK60847.1"/>
    </source>
</evidence>
<dbReference type="PANTHER" id="PTHR42702">
    <property type="entry name" value="NUCLEOTIDE PYROPHOSPHOHYDROLASE"/>
    <property type="match status" value="1"/>
</dbReference>
<protein>
    <submittedName>
        <fullName evidence="3">Putative pyrophosphatase</fullName>
    </submittedName>
</protein>
<dbReference type="SUPFAM" id="SSF101386">
    <property type="entry name" value="all-alpha NTP pyrophosphatases"/>
    <property type="match status" value="1"/>
</dbReference>
<evidence type="ECO:0000259" key="2">
    <source>
        <dbReference type="Pfam" id="PF03819"/>
    </source>
</evidence>
<keyword evidence="1" id="KW-0175">Coiled coil</keyword>
<dbReference type="AlphaFoldDB" id="N0BEZ7"/>
<name>N0BEZ7_9EURY</name>
<evidence type="ECO:0000256" key="1">
    <source>
        <dbReference type="SAM" id="Coils"/>
    </source>
</evidence>
<feature type="domain" description="NTP pyrophosphohydrolase MazG-like" evidence="2">
    <location>
        <begin position="28"/>
        <end position="97"/>
    </location>
</feature>
<dbReference type="InterPro" id="IPR004518">
    <property type="entry name" value="MazG-like_dom"/>
</dbReference>
<dbReference type="EMBL" id="CP005290">
    <property type="protein sequence ID" value="AGK60847.1"/>
    <property type="molecule type" value="Genomic_DNA"/>
</dbReference>
<dbReference type="HOGENOM" id="CLU_2299197_0_0_2"/>
<organism evidence="3 4">
    <name type="scientific">Archaeoglobus sulfaticallidus PM70-1</name>
    <dbReference type="NCBI Taxonomy" id="387631"/>
    <lineage>
        <taxon>Archaea</taxon>
        <taxon>Methanobacteriati</taxon>
        <taxon>Methanobacteriota</taxon>
        <taxon>Archaeoglobi</taxon>
        <taxon>Archaeoglobales</taxon>
        <taxon>Archaeoglobaceae</taxon>
        <taxon>Archaeoglobus</taxon>
    </lineage>
</organism>
<sequence>MEMEEFQKLAIETVNKIDKKLNLNRDAQLTLSQLIEELGELARAINSEKLRNKRAEKKELEDEFADVFLQLVKLADLFDVDLEKAVLDKIEVLIKRHALG</sequence>
<evidence type="ECO:0000313" key="4">
    <source>
        <dbReference type="Proteomes" id="UP000013307"/>
    </source>
</evidence>
<feature type="coiled-coil region" evidence="1">
    <location>
        <begin position="24"/>
        <end position="70"/>
    </location>
</feature>
<dbReference type="RefSeq" id="WP_015590445.1">
    <property type="nucleotide sequence ID" value="NC_021169.1"/>
</dbReference>
<gene>
    <name evidence="3" type="ORF">Asulf_00838</name>
</gene>
<accession>N0BEZ7</accession>
<dbReference type="GeneID" id="15392479"/>
<dbReference type="PIRSF" id="PIRSF036521">
    <property type="entry name" value="UCP036521_pph"/>
    <property type="match status" value="1"/>
</dbReference>
<dbReference type="eggNOG" id="arCOG01084">
    <property type="taxonomic scope" value="Archaea"/>
</dbReference>
<dbReference type="PANTHER" id="PTHR42702:SF1">
    <property type="entry name" value="REGULATORY PROTEIN FOR BETA-LACTAMASE"/>
    <property type="match status" value="1"/>
</dbReference>
<dbReference type="Proteomes" id="UP000013307">
    <property type="component" value="Chromosome"/>
</dbReference>
<dbReference type="Gene3D" id="1.10.287.1080">
    <property type="entry name" value="MazG-like"/>
    <property type="match status" value="1"/>
</dbReference>
<keyword evidence="4" id="KW-1185">Reference proteome</keyword>
<proteinExistence type="predicted"/>
<dbReference type="KEGG" id="ast:Asulf_00838"/>
<reference evidence="3 4" key="1">
    <citation type="journal article" date="2013" name="Genome Announc.">
        <title>Complete Genome Sequence of the Thermophilic and Facultatively Chemolithoautotrophic Sulfate Reducer Archaeoglobus sulfaticallidus Strain PM70-1T.</title>
        <authorList>
            <person name="Stokke R."/>
            <person name="Hocking W.P."/>
            <person name="Steinsbu B.O."/>
            <person name="Steen I.H."/>
        </authorList>
    </citation>
    <scope>NUCLEOTIDE SEQUENCE [LARGE SCALE GENOMIC DNA]</scope>
    <source>
        <strain evidence="3">PM70-1</strain>
    </source>
</reference>
<dbReference type="Pfam" id="PF03819">
    <property type="entry name" value="MazG"/>
    <property type="match status" value="1"/>
</dbReference>